<dbReference type="AlphaFoldDB" id="A0A5B7CN47"/>
<gene>
    <name evidence="1" type="ORF">E2C01_003115</name>
</gene>
<sequence>MEEDEEEMRNRGGIGEGAKWFVCASGWFRVILEYRAYWGFWSIRRNRFPIRFRRFHLPKKPAH</sequence>
<keyword evidence="2" id="KW-1185">Reference proteome</keyword>
<proteinExistence type="predicted"/>
<evidence type="ECO:0000313" key="2">
    <source>
        <dbReference type="Proteomes" id="UP000324222"/>
    </source>
</evidence>
<comment type="caution">
    <text evidence="1">The sequence shown here is derived from an EMBL/GenBank/DDBJ whole genome shotgun (WGS) entry which is preliminary data.</text>
</comment>
<accession>A0A5B7CN47</accession>
<protein>
    <submittedName>
        <fullName evidence="1">Uncharacterized protein</fullName>
    </submittedName>
</protein>
<reference evidence="1 2" key="1">
    <citation type="submission" date="2019-05" db="EMBL/GenBank/DDBJ databases">
        <title>Another draft genome of Portunus trituberculatus and its Hox gene families provides insights of decapod evolution.</title>
        <authorList>
            <person name="Jeong J.-H."/>
            <person name="Song I."/>
            <person name="Kim S."/>
            <person name="Choi T."/>
            <person name="Kim D."/>
            <person name="Ryu S."/>
            <person name="Kim W."/>
        </authorList>
    </citation>
    <scope>NUCLEOTIDE SEQUENCE [LARGE SCALE GENOMIC DNA]</scope>
    <source>
        <tissue evidence="1">Muscle</tissue>
    </source>
</reference>
<dbReference type="EMBL" id="VSRR010000119">
    <property type="protein sequence ID" value="MPC10478.1"/>
    <property type="molecule type" value="Genomic_DNA"/>
</dbReference>
<dbReference type="Proteomes" id="UP000324222">
    <property type="component" value="Unassembled WGS sequence"/>
</dbReference>
<organism evidence="1 2">
    <name type="scientific">Portunus trituberculatus</name>
    <name type="common">Swimming crab</name>
    <name type="synonym">Neptunus trituberculatus</name>
    <dbReference type="NCBI Taxonomy" id="210409"/>
    <lineage>
        <taxon>Eukaryota</taxon>
        <taxon>Metazoa</taxon>
        <taxon>Ecdysozoa</taxon>
        <taxon>Arthropoda</taxon>
        <taxon>Crustacea</taxon>
        <taxon>Multicrustacea</taxon>
        <taxon>Malacostraca</taxon>
        <taxon>Eumalacostraca</taxon>
        <taxon>Eucarida</taxon>
        <taxon>Decapoda</taxon>
        <taxon>Pleocyemata</taxon>
        <taxon>Brachyura</taxon>
        <taxon>Eubrachyura</taxon>
        <taxon>Portunoidea</taxon>
        <taxon>Portunidae</taxon>
        <taxon>Portuninae</taxon>
        <taxon>Portunus</taxon>
    </lineage>
</organism>
<evidence type="ECO:0000313" key="1">
    <source>
        <dbReference type="EMBL" id="MPC10478.1"/>
    </source>
</evidence>
<name>A0A5B7CN47_PORTR</name>